<dbReference type="PROSITE" id="PS01075">
    <property type="entry name" value="ACETATE_KINASE_1"/>
    <property type="match status" value="1"/>
</dbReference>
<dbReference type="Proteomes" id="UP000677228">
    <property type="component" value="Unassembled WGS sequence"/>
</dbReference>
<sequence length="164" mass="17946">MSKILVINSGSSSLKLKVFDTNDFVELASGLCERIGIDGAFSFQYQDQKITTPAPFPNHTSALEYIFEQLKKTKIITSFEEISAVGHRVVHGGSFFSQPVIVGEEELAKIRNCISLAPLHNPGAIAGIEAIRQLAPELVNVACFDTAFHQTMPSESFTYALPQD</sequence>
<comment type="caution">
    <text evidence="6">The sequence shown here is derived from an EMBL/GenBank/DDBJ whole genome shotgun (WGS) entry which is preliminary data.</text>
</comment>
<dbReference type="PANTHER" id="PTHR21060:SF15">
    <property type="entry name" value="ACETATE KINASE-RELATED"/>
    <property type="match status" value="1"/>
</dbReference>
<dbReference type="EMBL" id="CAJNOK010001311">
    <property type="protein sequence ID" value="CAF0804988.1"/>
    <property type="molecule type" value="Genomic_DNA"/>
</dbReference>
<dbReference type="GO" id="GO:0008776">
    <property type="term" value="F:acetate kinase activity"/>
    <property type="evidence" value="ECO:0007669"/>
    <property type="project" value="TreeGrafter"/>
</dbReference>
<keyword evidence="3" id="KW-0418">Kinase</keyword>
<dbReference type="InterPro" id="IPR043129">
    <property type="entry name" value="ATPase_NBD"/>
</dbReference>
<keyword evidence="4" id="KW-0067">ATP-binding</keyword>
<reference evidence="6" key="1">
    <citation type="submission" date="2021-02" db="EMBL/GenBank/DDBJ databases">
        <authorList>
            <person name="Nowell W R."/>
        </authorList>
    </citation>
    <scope>NUCLEOTIDE SEQUENCE</scope>
</reference>
<evidence type="ECO:0000256" key="2">
    <source>
        <dbReference type="ARBA" id="ARBA00022741"/>
    </source>
</evidence>
<dbReference type="Gene3D" id="3.30.420.40">
    <property type="match status" value="1"/>
</dbReference>
<dbReference type="GO" id="GO:0005524">
    <property type="term" value="F:ATP binding"/>
    <property type="evidence" value="ECO:0007669"/>
    <property type="project" value="UniProtKB-KW"/>
</dbReference>
<keyword evidence="1" id="KW-0808">Transferase</keyword>
<organism evidence="6 7">
    <name type="scientific">Didymodactylos carnosus</name>
    <dbReference type="NCBI Taxonomy" id="1234261"/>
    <lineage>
        <taxon>Eukaryota</taxon>
        <taxon>Metazoa</taxon>
        <taxon>Spiralia</taxon>
        <taxon>Gnathifera</taxon>
        <taxon>Rotifera</taxon>
        <taxon>Eurotatoria</taxon>
        <taxon>Bdelloidea</taxon>
        <taxon>Philodinida</taxon>
        <taxon>Philodinidae</taxon>
        <taxon>Didymodactylos</taxon>
    </lineage>
</organism>
<name>A0A8S2H3K7_9BILA</name>
<evidence type="ECO:0000256" key="1">
    <source>
        <dbReference type="ARBA" id="ARBA00022679"/>
    </source>
</evidence>
<evidence type="ECO:0000256" key="3">
    <source>
        <dbReference type="ARBA" id="ARBA00022777"/>
    </source>
</evidence>
<evidence type="ECO:0000313" key="6">
    <source>
        <dbReference type="EMBL" id="CAF3588609.1"/>
    </source>
</evidence>
<dbReference type="Pfam" id="PF00871">
    <property type="entry name" value="Acetate_kinase"/>
    <property type="match status" value="1"/>
</dbReference>
<dbReference type="GO" id="GO:0006083">
    <property type="term" value="P:acetate metabolic process"/>
    <property type="evidence" value="ECO:0007669"/>
    <property type="project" value="TreeGrafter"/>
</dbReference>
<dbReference type="AlphaFoldDB" id="A0A8S2H3K7"/>
<keyword evidence="2" id="KW-0547">Nucleotide-binding</keyword>
<dbReference type="InterPro" id="IPR023865">
    <property type="entry name" value="Aliphatic_acid_kinase_CS"/>
</dbReference>
<evidence type="ECO:0008006" key="8">
    <source>
        <dbReference type="Google" id="ProtNLM"/>
    </source>
</evidence>
<dbReference type="PANTHER" id="PTHR21060">
    <property type="entry name" value="ACETATE KINASE"/>
    <property type="match status" value="1"/>
</dbReference>
<dbReference type="SUPFAM" id="SSF53067">
    <property type="entry name" value="Actin-like ATPase domain"/>
    <property type="match status" value="1"/>
</dbReference>
<dbReference type="EMBL" id="CAJOBA010001311">
    <property type="protein sequence ID" value="CAF3588609.1"/>
    <property type="molecule type" value="Genomic_DNA"/>
</dbReference>
<dbReference type="Proteomes" id="UP000682733">
    <property type="component" value="Unassembled WGS sequence"/>
</dbReference>
<protein>
    <recommendedName>
        <fullName evidence="8">Butyrate kinase</fullName>
    </recommendedName>
</protein>
<gene>
    <name evidence="5" type="ORF">OVA965_LOCUS4849</name>
    <name evidence="6" type="ORF">TMI583_LOCUS4847</name>
</gene>
<proteinExistence type="predicted"/>
<evidence type="ECO:0000313" key="5">
    <source>
        <dbReference type="EMBL" id="CAF0804988.1"/>
    </source>
</evidence>
<accession>A0A8S2H3K7</accession>
<evidence type="ECO:0000256" key="4">
    <source>
        <dbReference type="ARBA" id="ARBA00022840"/>
    </source>
</evidence>
<evidence type="ECO:0000313" key="7">
    <source>
        <dbReference type="Proteomes" id="UP000682733"/>
    </source>
</evidence>
<dbReference type="InterPro" id="IPR000890">
    <property type="entry name" value="Aliphatic_acid_kin_short-chain"/>
</dbReference>